<dbReference type="Proteomes" id="UP001500037">
    <property type="component" value="Unassembled WGS sequence"/>
</dbReference>
<protein>
    <submittedName>
        <fullName evidence="2">Uncharacterized protein</fullName>
    </submittedName>
</protein>
<evidence type="ECO:0000313" key="3">
    <source>
        <dbReference type="Proteomes" id="UP001500037"/>
    </source>
</evidence>
<accession>A0ABN1WJR7</accession>
<evidence type="ECO:0000256" key="1">
    <source>
        <dbReference type="SAM" id="MobiDB-lite"/>
    </source>
</evidence>
<organism evidence="2 3">
    <name type="scientific">Kitasatospora nipponensis</name>
    <dbReference type="NCBI Taxonomy" id="258049"/>
    <lineage>
        <taxon>Bacteria</taxon>
        <taxon>Bacillati</taxon>
        <taxon>Actinomycetota</taxon>
        <taxon>Actinomycetes</taxon>
        <taxon>Kitasatosporales</taxon>
        <taxon>Streptomycetaceae</taxon>
        <taxon>Kitasatospora</taxon>
    </lineage>
</organism>
<comment type="caution">
    <text evidence="2">The sequence shown here is derived from an EMBL/GenBank/DDBJ whole genome shotgun (WGS) entry which is preliminary data.</text>
</comment>
<evidence type="ECO:0000313" key="2">
    <source>
        <dbReference type="EMBL" id="GAA1252686.1"/>
    </source>
</evidence>
<keyword evidence="3" id="KW-1185">Reference proteome</keyword>
<name>A0ABN1WJR7_9ACTN</name>
<reference evidence="2 3" key="1">
    <citation type="journal article" date="2019" name="Int. J. Syst. Evol. Microbiol.">
        <title>The Global Catalogue of Microorganisms (GCM) 10K type strain sequencing project: providing services to taxonomists for standard genome sequencing and annotation.</title>
        <authorList>
            <consortium name="The Broad Institute Genomics Platform"/>
            <consortium name="The Broad Institute Genome Sequencing Center for Infectious Disease"/>
            <person name="Wu L."/>
            <person name="Ma J."/>
        </authorList>
    </citation>
    <scope>NUCLEOTIDE SEQUENCE [LARGE SCALE GENOMIC DNA]</scope>
    <source>
        <strain evidence="2 3">JCM 13004</strain>
    </source>
</reference>
<dbReference type="EMBL" id="BAAALF010000101">
    <property type="protein sequence ID" value="GAA1252686.1"/>
    <property type="molecule type" value="Genomic_DNA"/>
</dbReference>
<feature type="region of interest" description="Disordered" evidence="1">
    <location>
        <begin position="1"/>
        <end position="33"/>
    </location>
</feature>
<proteinExistence type="predicted"/>
<sequence>MSRKDAHESPTGGCVGPLTSSDPSGWLSRGTAGSRLRGCWWRSDPRRRRCGTDRYSSERTNRCERRGVQGREDSTRPGHSLRRWDYGGAFVEKIEHGSGGAATLTVGFFTKDIFRGS</sequence>
<gene>
    <name evidence="2" type="ORF">GCM10009665_49280</name>
</gene>